<protein>
    <submittedName>
        <fullName evidence="1">Uncharacterized protein</fullName>
    </submittedName>
</protein>
<accession>A0A0F9E389</accession>
<organism evidence="1">
    <name type="scientific">marine sediment metagenome</name>
    <dbReference type="NCBI Taxonomy" id="412755"/>
    <lineage>
        <taxon>unclassified sequences</taxon>
        <taxon>metagenomes</taxon>
        <taxon>ecological metagenomes</taxon>
    </lineage>
</organism>
<proteinExistence type="predicted"/>
<sequence length="97" mass="10357">MKIAEGDSVFKALHRFVAEVDPPVIPPGKSRTVDVAIKGVEVGDAVMAIPPPYLGEGIGFVGCRVTADDIVTIGLDNHNKNATQPVTDSWFFIIVPK</sequence>
<gene>
    <name evidence="1" type="ORF">LCGC14_2124380</name>
</gene>
<evidence type="ECO:0000313" key="1">
    <source>
        <dbReference type="EMBL" id="KKL68498.1"/>
    </source>
</evidence>
<dbReference type="EMBL" id="LAZR01026512">
    <property type="protein sequence ID" value="KKL68498.1"/>
    <property type="molecule type" value="Genomic_DNA"/>
</dbReference>
<comment type="caution">
    <text evidence="1">The sequence shown here is derived from an EMBL/GenBank/DDBJ whole genome shotgun (WGS) entry which is preliminary data.</text>
</comment>
<name>A0A0F9E389_9ZZZZ</name>
<reference evidence="1" key="1">
    <citation type="journal article" date="2015" name="Nature">
        <title>Complex archaea that bridge the gap between prokaryotes and eukaryotes.</title>
        <authorList>
            <person name="Spang A."/>
            <person name="Saw J.H."/>
            <person name="Jorgensen S.L."/>
            <person name="Zaremba-Niedzwiedzka K."/>
            <person name="Martijn J."/>
            <person name="Lind A.E."/>
            <person name="van Eijk R."/>
            <person name="Schleper C."/>
            <person name="Guy L."/>
            <person name="Ettema T.J."/>
        </authorList>
    </citation>
    <scope>NUCLEOTIDE SEQUENCE</scope>
</reference>
<dbReference type="AlphaFoldDB" id="A0A0F9E389"/>